<dbReference type="EMBL" id="AMZN01000032">
    <property type="protein sequence ID" value="ELR71813.1"/>
    <property type="molecule type" value="Genomic_DNA"/>
</dbReference>
<comment type="caution">
    <text evidence="1">The sequence shown here is derived from an EMBL/GenBank/DDBJ whole genome shotgun (WGS) entry which is preliminary data.</text>
</comment>
<sequence length="215" mass="25183">MNIATLCTCLTIFYCYSFLKNALDKRIGLNTYLLDTSSQKLKKVRGYDRFIEWSEKGDSISLNINNGPLYYPDKLYYSSNSLMIRESKSLFELRNDALWFPKGDTFLKFTQNSTPWVLKDYFGYRQLTIALNGASYDTFLTDTVFHFVITGEKKMGHYDFITDLYFSKCNGIIRMDYDVNFSGEKLVVLADFYDTSESRRKILESFLDNTREDKK</sequence>
<dbReference type="Proteomes" id="UP000011135">
    <property type="component" value="Unassembled WGS sequence"/>
</dbReference>
<protein>
    <submittedName>
        <fullName evidence="1">Uncharacterized protein</fullName>
    </submittedName>
</protein>
<name>L8JU98_9BACT</name>
<keyword evidence="2" id="KW-1185">Reference proteome</keyword>
<reference evidence="1 2" key="1">
    <citation type="submission" date="2012-12" db="EMBL/GenBank/DDBJ databases">
        <title>Genome assembly of Fulvivirga imtechensis AK7.</title>
        <authorList>
            <person name="Nupur N."/>
            <person name="Khatri I."/>
            <person name="Kumar R."/>
            <person name="Subramanian S."/>
            <person name="Pinnaka A."/>
        </authorList>
    </citation>
    <scope>NUCLEOTIDE SEQUENCE [LARGE SCALE GENOMIC DNA]</scope>
    <source>
        <strain evidence="1 2">AK7</strain>
    </source>
</reference>
<accession>L8JU98</accession>
<proteinExistence type="predicted"/>
<organism evidence="1 2">
    <name type="scientific">Fulvivirga imtechensis AK7</name>
    <dbReference type="NCBI Taxonomy" id="1237149"/>
    <lineage>
        <taxon>Bacteria</taxon>
        <taxon>Pseudomonadati</taxon>
        <taxon>Bacteroidota</taxon>
        <taxon>Cytophagia</taxon>
        <taxon>Cytophagales</taxon>
        <taxon>Fulvivirgaceae</taxon>
        <taxon>Fulvivirga</taxon>
    </lineage>
</organism>
<gene>
    <name evidence="1" type="ORF">C900_02188</name>
</gene>
<dbReference type="AlphaFoldDB" id="L8JU98"/>
<evidence type="ECO:0000313" key="1">
    <source>
        <dbReference type="EMBL" id="ELR71813.1"/>
    </source>
</evidence>
<dbReference type="STRING" id="1237149.C900_02188"/>
<evidence type="ECO:0000313" key="2">
    <source>
        <dbReference type="Proteomes" id="UP000011135"/>
    </source>
</evidence>
<dbReference type="RefSeq" id="WP_009579575.1">
    <property type="nucleotide sequence ID" value="NZ_AMZN01000032.1"/>
</dbReference>